<dbReference type="Proteomes" id="UP000886724">
    <property type="component" value="Unassembled WGS sequence"/>
</dbReference>
<proteinExistence type="predicted"/>
<dbReference type="NCBIfam" id="TIGR00830">
    <property type="entry name" value="PTBA"/>
    <property type="match status" value="1"/>
</dbReference>
<reference evidence="8" key="2">
    <citation type="submission" date="2021-04" db="EMBL/GenBank/DDBJ databases">
        <authorList>
            <person name="Gilroy R."/>
        </authorList>
    </citation>
    <scope>NUCLEOTIDE SEQUENCE</scope>
    <source>
        <strain evidence="8">ChiGjej1B1-14440</strain>
    </source>
</reference>
<sequence length="159" mass="17700">MGFFSRKKTKAIYAFANGKTVDIKNVPDEVFATKMMGDGIAIIPQEGKIYAPISGNVKMIMENSQHAVGLVSEDDIEILIHVGLDTVNLNGEGFETHVKVGDHVEKGTLLISYDKESLNNKDINDITMLVLTDPGHYQYTKFYTDMAVKINESPIIEYK</sequence>
<dbReference type="InterPro" id="IPR011055">
    <property type="entry name" value="Dup_hybrid_motif"/>
</dbReference>
<reference evidence="8" key="1">
    <citation type="journal article" date="2021" name="PeerJ">
        <title>Extensive microbial diversity within the chicken gut microbiome revealed by metagenomics and culture.</title>
        <authorList>
            <person name="Gilroy R."/>
            <person name="Ravi A."/>
            <person name="Getino M."/>
            <person name="Pursley I."/>
            <person name="Horton D.L."/>
            <person name="Alikhan N.F."/>
            <person name="Baker D."/>
            <person name="Gharbi K."/>
            <person name="Hall N."/>
            <person name="Watson M."/>
            <person name="Adriaenssens E.M."/>
            <person name="Foster-Nyarko E."/>
            <person name="Jarju S."/>
            <person name="Secka A."/>
            <person name="Antonio M."/>
            <person name="Oren A."/>
            <person name="Chaudhuri R.R."/>
            <person name="La Ragione R."/>
            <person name="Hildebrand F."/>
            <person name="Pallen M.J."/>
        </authorList>
    </citation>
    <scope>NUCLEOTIDE SEQUENCE</scope>
    <source>
        <strain evidence="8">ChiGjej1B1-14440</strain>
    </source>
</reference>
<dbReference type="GO" id="GO:0009401">
    <property type="term" value="P:phosphoenolpyruvate-dependent sugar phosphotransferase system"/>
    <property type="evidence" value="ECO:0007669"/>
    <property type="project" value="UniProtKB-KW"/>
</dbReference>
<keyword evidence="2" id="KW-0813">Transport</keyword>
<keyword evidence="4" id="KW-0808">Transferase</keyword>
<gene>
    <name evidence="8" type="ORF">H9980_12375</name>
</gene>
<keyword evidence="3 8" id="KW-0762">Sugar transport</keyword>
<dbReference type="InterPro" id="IPR001127">
    <property type="entry name" value="PTS_EIIA_1_perm"/>
</dbReference>
<evidence type="ECO:0000313" key="8">
    <source>
        <dbReference type="EMBL" id="HIX82744.1"/>
    </source>
</evidence>
<dbReference type="FunFam" id="2.70.70.10:FF:000001">
    <property type="entry name" value="PTS system glucose-specific IIA component"/>
    <property type="match status" value="1"/>
</dbReference>
<dbReference type="Pfam" id="PF00358">
    <property type="entry name" value="PTS_EIIA_1"/>
    <property type="match status" value="1"/>
</dbReference>
<comment type="subcellular location">
    <subcellularLocation>
        <location evidence="1">Cytoplasm</location>
    </subcellularLocation>
</comment>
<protein>
    <submittedName>
        <fullName evidence="8">PTS glucose transporter subunit IIA</fullName>
    </submittedName>
</protein>
<evidence type="ECO:0000256" key="4">
    <source>
        <dbReference type="ARBA" id="ARBA00022679"/>
    </source>
</evidence>
<dbReference type="PANTHER" id="PTHR45008">
    <property type="entry name" value="PTS SYSTEM GLUCOSE-SPECIFIC EIIA COMPONENT"/>
    <property type="match status" value="1"/>
</dbReference>
<evidence type="ECO:0000256" key="2">
    <source>
        <dbReference type="ARBA" id="ARBA00022448"/>
    </source>
</evidence>
<evidence type="ECO:0000256" key="1">
    <source>
        <dbReference type="ARBA" id="ARBA00004496"/>
    </source>
</evidence>
<dbReference type="Gene3D" id="2.70.70.10">
    <property type="entry name" value="Glucose Permease (Domain IIA)"/>
    <property type="match status" value="1"/>
</dbReference>
<dbReference type="GO" id="GO:0005737">
    <property type="term" value="C:cytoplasm"/>
    <property type="evidence" value="ECO:0007669"/>
    <property type="project" value="UniProtKB-SubCell"/>
</dbReference>
<accession>A0A9D1XNT8</accession>
<dbReference type="GO" id="GO:0016301">
    <property type="term" value="F:kinase activity"/>
    <property type="evidence" value="ECO:0007669"/>
    <property type="project" value="UniProtKB-KW"/>
</dbReference>
<dbReference type="InterPro" id="IPR050890">
    <property type="entry name" value="PTS_EIIA_component"/>
</dbReference>
<dbReference type="PANTHER" id="PTHR45008:SF1">
    <property type="entry name" value="PTS SYSTEM GLUCOSE-SPECIFIC EIIA COMPONENT"/>
    <property type="match status" value="1"/>
</dbReference>
<dbReference type="EMBL" id="DXET01000282">
    <property type="protein sequence ID" value="HIX82744.1"/>
    <property type="molecule type" value="Genomic_DNA"/>
</dbReference>
<dbReference type="PROSITE" id="PS51093">
    <property type="entry name" value="PTS_EIIA_TYPE_1"/>
    <property type="match status" value="1"/>
</dbReference>
<name>A0A9D1XNT8_9FIRM</name>
<dbReference type="AlphaFoldDB" id="A0A9D1XNT8"/>
<keyword evidence="6" id="KW-0418">Kinase</keyword>
<organism evidence="8 9">
    <name type="scientific">Candidatus Erysipelatoclostridium merdavium</name>
    <dbReference type="NCBI Taxonomy" id="2838566"/>
    <lineage>
        <taxon>Bacteria</taxon>
        <taxon>Bacillati</taxon>
        <taxon>Bacillota</taxon>
        <taxon>Erysipelotrichia</taxon>
        <taxon>Erysipelotrichales</taxon>
        <taxon>Erysipelotrichales incertae sedis</taxon>
    </lineage>
</organism>
<dbReference type="SUPFAM" id="SSF51261">
    <property type="entry name" value="Duplicated hybrid motif"/>
    <property type="match status" value="1"/>
</dbReference>
<evidence type="ECO:0000256" key="3">
    <source>
        <dbReference type="ARBA" id="ARBA00022597"/>
    </source>
</evidence>
<keyword evidence="5" id="KW-0598">Phosphotransferase system</keyword>
<feature type="domain" description="PTS EIIA type-1" evidence="7">
    <location>
        <begin position="28"/>
        <end position="133"/>
    </location>
</feature>
<evidence type="ECO:0000256" key="6">
    <source>
        <dbReference type="ARBA" id="ARBA00022777"/>
    </source>
</evidence>
<comment type="caution">
    <text evidence="8">The sequence shown here is derived from an EMBL/GenBank/DDBJ whole genome shotgun (WGS) entry which is preliminary data.</text>
</comment>
<evidence type="ECO:0000259" key="7">
    <source>
        <dbReference type="PROSITE" id="PS51093"/>
    </source>
</evidence>
<evidence type="ECO:0000256" key="5">
    <source>
        <dbReference type="ARBA" id="ARBA00022683"/>
    </source>
</evidence>
<evidence type="ECO:0000313" key="9">
    <source>
        <dbReference type="Proteomes" id="UP000886724"/>
    </source>
</evidence>